<dbReference type="Proteomes" id="UP000183995">
    <property type="component" value="Unassembled WGS sequence"/>
</dbReference>
<evidence type="ECO:0000256" key="2">
    <source>
        <dbReference type="ARBA" id="ARBA00022485"/>
    </source>
</evidence>
<dbReference type="InterPro" id="IPR013848">
    <property type="entry name" value="Methylthiotransferase_N"/>
</dbReference>
<evidence type="ECO:0000256" key="5">
    <source>
        <dbReference type="ARBA" id="ARBA00022723"/>
    </source>
</evidence>
<keyword evidence="4" id="KW-0949">S-adenosyl-L-methionine</keyword>
<dbReference type="FunFam" id="3.80.30.20:FF:000001">
    <property type="entry name" value="tRNA-2-methylthio-N(6)-dimethylallyladenosine synthase 2"/>
    <property type="match status" value="1"/>
</dbReference>
<keyword evidence="2" id="KW-0004">4Fe-4S</keyword>
<dbReference type="InterPro" id="IPR006467">
    <property type="entry name" value="MiaB-like_bact"/>
</dbReference>
<dbReference type="PROSITE" id="PS01278">
    <property type="entry name" value="MTTASE_RADICAL"/>
    <property type="match status" value="1"/>
</dbReference>
<comment type="cofactor">
    <cofactor evidence="1">
        <name>[4Fe-4S] cluster</name>
        <dbReference type="ChEBI" id="CHEBI:49883"/>
    </cofactor>
</comment>
<evidence type="ECO:0000313" key="10">
    <source>
        <dbReference type="EMBL" id="SHI10638.1"/>
    </source>
</evidence>
<evidence type="ECO:0000259" key="8">
    <source>
        <dbReference type="PROSITE" id="PS51449"/>
    </source>
</evidence>
<dbReference type="NCBIfam" id="TIGR01579">
    <property type="entry name" value="MiaB-like-C"/>
    <property type="match status" value="1"/>
</dbReference>
<dbReference type="Pfam" id="PF00919">
    <property type="entry name" value="UPF0004"/>
    <property type="match status" value="1"/>
</dbReference>
<dbReference type="InterPro" id="IPR023404">
    <property type="entry name" value="rSAM_horseshoe"/>
</dbReference>
<dbReference type="PROSITE" id="PS51918">
    <property type="entry name" value="RADICAL_SAM"/>
    <property type="match status" value="1"/>
</dbReference>
<evidence type="ECO:0000256" key="7">
    <source>
        <dbReference type="ARBA" id="ARBA00023014"/>
    </source>
</evidence>
<dbReference type="InterPro" id="IPR007197">
    <property type="entry name" value="rSAM"/>
</dbReference>
<dbReference type="InterPro" id="IPR038135">
    <property type="entry name" value="Methylthiotransferase_N_sf"/>
</dbReference>
<dbReference type="Gene3D" id="3.40.50.12160">
    <property type="entry name" value="Methylthiotransferase, N-terminal domain"/>
    <property type="match status" value="1"/>
</dbReference>
<dbReference type="SFLD" id="SFLDG01082">
    <property type="entry name" value="B12-binding_domain_containing"/>
    <property type="match status" value="1"/>
</dbReference>
<evidence type="ECO:0000313" key="11">
    <source>
        <dbReference type="Proteomes" id="UP000183995"/>
    </source>
</evidence>
<keyword evidence="5" id="KW-0479">Metal-binding</keyword>
<sequence length="428" mass="46146">MRFCSETLGCKVNQYETQALETILLSRGHAAAQPGEGCDTVIINTCAVTAESGRKSRQAVRRLHKLEPGAVIAVCGCFSQVSPEEASALGADLVAGSGDRHAFADALERLVRERTAVRLIDDPARRRVFEELPAGSVAGRTRAMLKIQDGCQNFCAYCIIPYARGPVRSLPLERAAAEAARLNAEGYGEIVVTGIEISSYGKDLEGGVTLIDALEAVGAAAPAARLRLGSLEPRTITEEFAARLKGLPNLCDHFHLSLQSGCDATLKRMKRRYTTDGFYEAVCLLRRYFPGCGITADLIVGFPGETEEEFEATLAFIKKCAFSAMHVFPYSVRPGTPAAVMDGQVDKQVKHARARRASAAARAMSRAFAESCVGTTLDVLFEREEDGVCCGHAGNYLEVGVSGAALRNQRLKVYINCEKNGNLFGEIV</sequence>
<dbReference type="PROSITE" id="PS51449">
    <property type="entry name" value="MTTASE_N"/>
    <property type="match status" value="1"/>
</dbReference>
<dbReference type="NCBIfam" id="TIGR00089">
    <property type="entry name" value="MiaB/RimO family radical SAM methylthiotransferase"/>
    <property type="match status" value="1"/>
</dbReference>
<dbReference type="GO" id="GO:0046872">
    <property type="term" value="F:metal ion binding"/>
    <property type="evidence" value="ECO:0007669"/>
    <property type="project" value="UniProtKB-KW"/>
</dbReference>
<dbReference type="GO" id="GO:0035598">
    <property type="term" value="F:tRNA (N(6)-L-threonylcarbamoyladenosine(37)-C(2))-methylthiotransferase activity"/>
    <property type="evidence" value="ECO:0007669"/>
    <property type="project" value="TreeGrafter"/>
</dbReference>
<protein>
    <submittedName>
        <fullName evidence="10">Threonylcarbamoyladenosine tRNA methylthiotransferase MtaB</fullName>
    </submittedName>
</protein>
<evidence type="ECO:0000256" key="6">
    <source>
        <dbReference type="ARBA" id="ARBA00023004"/>
    </source>
</evidence>
<evidence type="ECO:0000259" key="9">
    <source>
        <dbReference type="PROSITE" id="PS51918"/>
    </source>
</evidence>
<dbReference type="Gene3D" id="3.80.30.20">
    <property type="entry name" value="tm_1862 like domain"/>
    <property type="match status" value="1"/>
</dbReference>
<evidence type="ECO:0000256" key="4">
    <source>
        <dbReference type="ARBA" id="ARBA00022691"/>
    </source>
</evidence>
<accession>A0A1M5YFL2</accession>
<reference evidence="10 11" key="1">
    <citation type="submission" date="2016-11" db="EMBL/GenBank/DDBJ databases">
        <authorList>
            <person name="Jaros S."/>
            <person name="Januszkiewicz K."/>
            <person name="Wedrychowicz H."/>
        </authorList>
    </citation>
    <scope>NUCLEOTIDE SEQUENCE [LARGE SCALE GENOMIC DNA]</scope>
    <source>
        <strain evidence="10 11">DSM 10068</strain>
    </source>
</reference>
<proteinExistence type="predicted"/>
<dbReference type="RefSeq" id="WP_073079431.1">
    <property type="nucleotide sequence ID" value="NZ_FQXV01000008.1"/>
</dbReference>
<keyword evidence="7" id="KW-0411">Iron-sulfur</keyword>
<keyword evidence="11" id="KW-1185">Reference proteome</keyword>
<keyword evidence="6" id="KW-0408">Iron</keyword>
<organism evidence="10 11">
    <name type="scientific">Sporobacter termitidis DSM 10068</name>
    <dbReference type="NCBI Taxonomy" id="1123282"/>
    <lineage>
        <taxon>Bacteria</taxon>
        <taxon>Bacillati</taxon>
        <taxon>Bacillota</taxon>
        <taxon>Clostridia</taxon>
        <taxon>Eubacteriales</taxon>
        <taxon>Oscillospiraceae</taxon>
        <taxon>Sporobacter</taxon>
    </lineage>
</organism>
<dbReference type="SUPFAM" id="SSF102114">
    <property type="entry name" value="Radical SAM enzymes"/>
    <property type="match status" value="1"/>
</dbReference>
<gene>
    <name evidence="10" type="ORF">SAMN02745823_02465</name>
</gene>
<dbReference type="InterPro" id="IPR058240">
    <property type="entry name" value="rSAM_sf"/>
</dbReference>
<dbReference type="CDD" id="cd01335">
    <property type="entry name" value="Radical_SAM"/>
    <property type="match status" value="1"/>
</dbReference>
<dbReference type="Pfam" id="PF04055">
    <property type="entry name" value="Radical_SAM"/>
    <property type="match status" value="1"/>
</dbReference>
<dbReference type="SFLD" id="SFLDG01061">
    <property type="entry name" value="methylthiotransferase"/>
    <property type="match status" value="1"/>
</dbReference>
<name>A0A1M5YFL2_9FIRM</name>
<dbReference type="STRING" id="1123282.SAMN02745823_02465"/>
<dbReference type="InterPro" id="IPR020612">
    <property type="entry name" value="Methylthiotransferase_CS"/>
</dbReference>
<dbReference type="SFLD" id="SFLDS00029">
    <property type="entry name" value="Radical_SAM"/>
    <property type="match status" value="1"/>
</dbReference>
<dbReference type="EMBL" id="FQXV01000008">
    <property type="protein sequence ID" value="SHI10638.1"/>
    <property type="molecule type" value="Genomic_DNA"/>
</dbReference>
<dbReference type="PANTHER" id="PTHR11918:SF45">
    <property type="entry name" value="THREONYLCARBAMOYLADENOSINE TRNA METHYLTHIOTRANSFERASE"/>
    <property type="match status" value="1"/>
</dbReference>
<evidence type="ECO:0000256" key="3">
    <source>
        <dbReference type="ARBA" id="ARBA00022679"/>
    </source>
</evidence>
<keyword evidence="3 10" id="KW-0808">Transferase</keyword>
<dbReference type="SMART" id="SM00729">
    <property type="entry name" value="Elp3"/>
    <property type="match status" value="1"/>
</dbReference>
<feature type="domain" description="MTTase N-terminal" evidence="8">
    <location>
        <begin position="1"/>
        <end position="112"/>
    </location>
</feature>
<feature type="domain" description="Radical SAM core" evidence="9">
    <location>
        <begin position="137"/>
        <end position="367"/>
    </location>
</feature>
<dbReference type="InterPro" id="IPR005839">
    <property type="entry name" value="Methylthiotransferase"/>
</dbReference>
<dbReference type="GO" id="GO:0051539">
    <property type="term" value="F:4 iron, 4 sulfur cluster binding"/>
    <property type="evidence" value="ECO:0007669"/>
    <property type="project" value="UniProtKB-KW"/>
</dbReference>
<dbReference type="OrthoDB" id="9805215at2"/>
<evidence type="ECO:0000256" key="1">
    <source>
        <dbReference type="ARBA" id="ARBA00001966"/>
    </source>
</evidence>
<dbReference type="InterPro" id="IPR006638">
    <property type="entry name" value="Elp3/MiaA/NifB-like_rSAM"/>
</dbReference>
<dbReference type="AlphaFoldDB" id="A0A1M5YFL2"/>
<dbReference type="PANTHER" id="PTHR11918">
    <property type="entry name" value="RADICAL SAM PROTEINS"/>
    <property type="match status" value="1"/>
</dbReference>